<evidence type="ECO:0000313" key="3">
    <source>
        <dbReference type="Proteomes" id="UP000196239"/>
    </source>
</evidence>
<dbReference type="SMART" id="SM00448">
    <property type="entry name" value="REC"/>
    <property type="match status" value="1"/>
</dbReference>
<dbReference type="InterPro" id="IPR001789">
    <property type="entry name" value="Sig_transdc_resp-reg_receiver"/>
</dbReference>
<protein>
    <submittedName>
        <fullName evidence="2">CheY-like receiver</fullName>
    </submittedName>
</protein>
<dbReference type="AlphaFoldDB" id="A0A128A321"/>
<keyword evidence="3" id="KW-1185">Reference proteome</keyword>
<dbReference type="KEGG" id="ndv:NDEV_0981"/>
<dbReference type="InterPro" id="IPR052048">
    <property type="entry name" value="ST_Response_Regulator"/>
</dbReference>
<dbReference type="PANTHER" id="PTHR43228:SF1">
    <property type="entry name" value="TWO-COMPONENT RESPONSE REGULATOR ARR22"/>
    <property type="match status" value="1"/>
</dbReference>
<dbReference type="PANTHER" id="PTHR43228">
    <property type="entry name" value="TWO-COMPONENT RESPONSE REGULATOR"/>
    <property type="match status" value="1"/>
</dbReference>
<dbReference type="CDD" id="cd00156">
    <property type="entry name" value="REC"/>
    <property type="match status" value="1"/>
</dbReference>
<dbReference type="GO" id="GO:0000160">
    <property type="term" value="P:phosphorelay signal transduction system"/>
    <property type="evidence" value="ECO:0007669"/>
    <property type="project" value="InterPro"/>
</dbReference>
<dbReference type="EMBL" id="LN890280">
    <property type="protein sequence ID" value="CUR51746.1"/>
    <property type="molecule type" value="Genomic_DNA"/>
</dbReference>
<evidence type="ECO:0000259" key="1">
    <source>
        <dbReference type="PROSITE" id="PS50110"/>
    </source>
</evidence>
<organism evidence="2 3">
    <name type="scientific">Nitrosotalea devaniterrae</name>
    <dbReference type="NCBI Taxonomy" id="1078905"/>
    <lineage>
        <taxon>Archaea</taxon>
        <taxon>Nitrososphaerota</taxon>
        <taxon>Nitrososphaeria</taxon>
        <taxon>Nitrosotaleales</taxon>
        <taxon>Nitrosotaleaceae</taxon>
        <taxon>Nitrosotalea</taxon>
    </lineage>
</organism>
<dbReference type="SUPFAM" id="SSF52172">
    <property type="entry name" value="CheY-like"/>
    <property type="match status" value="1"/>
</dbReference>
<gene>
    <name evidence="2" type="ORF">NDEV_0981</name>
</gene>
<evidence type="ECO:0000313" key="2">
    <source>
        <dbReference type="EMBL" id="CUR51746.1"/>
    </source>
</evidence>
<dbReference type="Proteomes" id="UP000196239">
    <property type="component" value="Chromosome 1"/>
</dbReference>
<name>A0A128A321_9ARCH</name>
<reference evidence="3" key="1">
    <citation type="submission" date="2015-10" db="EMBL/GenBank/DDBJ databases">
        <authorList>
            <person name="Lehtovirta-Morley L.E."/>
            <person name="Vieille C."/>
        </authorList>
    </citation>
    <scope>NUCLEOTIDE SEQUENCE [LARGE SCALE GENOMIC DNA]</scope>
</reference>
<dbReference type="Gene3D" id="3.40.50.2300">
    <property type="match status" value="1"/>
</dbReference>
<proteinExistence type="predicted"/>
<dbReference type="InterPro" id="IPR011006">
    <property type="entry name" value="CheY-like_superfamily"/>
</dbReference>
<dbReference type="Pfam" id="PF00072">
    <property type="entry name" value="Response_reg"/>
    <property type="match status" value="1"/>
</dbReference>
<accession>A0A128A321</accession>
<feature type="domain" description="Response regulatory" evidence="1">
    <location>
        <begin position="13"/>
        <end position="128"/>
    </location>
</feature>
<dbReference type="PROSITE" id="PS50110">
    <property type="entry name" value="RESPONSE_REGULATORY"/>
    <property type="match status" value="1"/>
</dbReference>
<sequence>MSDEANREKHTYTALVVDDDEDTVNLFTEFLEIYDVAVVGKAFDGRQAAQIFQDMSPDIIFSDVMMPEYDGFYALENIKKIKPQAIMVMITGDVRADTIHKLEKLGADAIIYKPFDMQSVMKTVNNLLAKTVCPTSNT</sequence>